<dbReference type="AlphaFoldDB" id="A0A381NXY6"/>
<gene>
    <name evidence="2" type="ORF">METZ01_LOCUS12336</name>
</gene>
<sequence>MEMIRNHRNNLLAETDWMALPDVTMSDAWKTYRQELRDIPASNTVYADVTWPPKPE</sequence>
<proteinExistence type="predicted"/>
<protein>
    <recommendedName>
        <fullName evidence="1">Phage tail assembly chaperone-like domain-containing protein</fullName>
    </recommendedName>
</protein>
<organism evidence="2">
    <name type="scientific">marine metagenome</name>
    <dbReference type="NCBI Taxonomy" id="408172"/>
    <lineage>
        <taxon>unclassified sequences</taxon>
        <taxon>metagenomes</taxon>
        <taxon>ecological metagenomes</taxon>
    </lineage>
</organism>
<dbReference type="EMBL" id="UINC01000681">
    <property type="protein sequence ID" value="SUZ59482.1"/>
    <property type="molecule type" value="Genomic_DNA"/>
</dbReference>
<dbReference type="Gene3D" id="6.10.140.1310">
    <property type="match status" value="1"/>
</dbReference>
<reference evidence="2" key="1">
    <citation type="submission" date="2018-05" db="EMBL/GenBank/DDBJ databases">
        <authorList>
            <person name="Lanie J.A."/>
            <person name="Ng W.-L."/>
            <person name="Kazmierczak K.M."/>
            <person name="Andrzejewski T.M."/>
            <person name="Davidsen T.M."/>
            <person name="Wayne K.J."/>
            <person name="Tettelin H."/>
            <person name="Glass J.I."/>
            <person name="Rusch D."/>
            <person name="Podicherti R."/>
            <person name="Tsui H.-C.T."/>
            <person name="Winkler M.E."/>
        </authorList>
    </citation>
    <scope>NUCLEOTIDE SEQUENCE</scope>
</reference>
<accession>A0A381NXY6</accession>
<evidence type="ECO:0000259" key="1">
    <source>
        <dbReference type="Pfam" id="PF16778"/>
    </source>
</evidence>
<dbReference type="InterPro" id="IPR031893">
    <property type="entry name" value="Phage_tail_APC"/>
</dbReference>
<name>A0A381NXY6_9ZZZZ</name>
<evidence type="ECO:0000313" key="2">
    <source>
        <dbReference type="EMBL" id="SUZ59482.1"/>
    </source>
</evidence>
<feature type="domain" description="Phage tail assembly chaperone-like" evidence="1">
    <location>
        <begin position="1"/>
        <end position="56"/>
    </location>
</feature>
<dbReference type="Pfam" id="PF16778">
    <property type="entry name" value="Phage_tail_APC"/>
    <property type="match status" value="1"/>
</dbReference>